<proteinExistence type="predicted"/>
<gene>
    <name evidence="5" type="ORF">IGS73_06540</name>
</gene>
<accession>A0A7L9J4T8</accession>
<reference evidence="5 6" key="1">
    <citation type="submission" date="2020-10" db="EMBL/GenBank/DDBJ databases">
        <title>Janibacter indicus TT2 genome sequence.</title>
        <authorList>
            <person name="Lee K."/>
            <person name="Ganzorig M."/>
        </authorList>
    </citation>
    <scope>NUCLEOTIDE SEQUENCE [LARGE SCALE GENOMIC DNA]</scope>
    <source>
        <strain evidence="5 6">TT2</strain>
    </source>
</reference>
<organism evidence="5 6">
    <name type="scientific">Janibacter indicus</name>
    <dbReference type="NCBI Taxonomy" id="857417"/>
    <lineage>
        <taxon>Bacteria</taxon>
        <taxon>Bacillati</taxon>
        <taxon>Actinomycetota</taxon>
        <taxon>Actinomycetes</taxon>
        <taxon>Micrococcales</taxon>
        <taxon>Intrasporangiaceae</taxon>
        <taxon>Janibacter</taxon>
    </lineage>
</organism>
<protein>
    <submittedName>
        <fullName evidence="5">Glycosyltransferase family 4 protein</fullName>
    </submittedName>
</protein>
<feature type="domain" description="Glycosyltransferase subfamily 4-like N-terminal" evidence="4">
    <location>
        <begin position="20"/>
        <end position="190"/>
    </location>
</feature>
<keyword evidence="2 5" id="KW-0808">Transferase</keyword>
<dbReference type="EMBL" id="CP062789">
    <property type="protein sequence ID" value="QOK24025.1"/>
    <property type="molecule type" value="Genomic_DNA"/>
</dbReference>
<evidence type="ECO:0000259" key="4">
    <source>
        <dbReference type="Pfam" id="PF13439"/>
    </source>
</evidence>
<feature type="compositionally biased region" description="Basic and acidic residues" evidence="3">
    <location>
        <begin position="206"/>
        <end position="258"/>
    </location>
</feature>
<dbReference type="CDD" id="cd03801">
    <property type="entry name" value="GT4_PimA-like"/>
    <property type="match status" value="1"/>
</dbReference>
<dbReference type="InterPro" id="IPR028098">
    <property type="entry name" value="Glyco_trans_4-like_N"/>
</dbReference>
<dbReference type="Gene3D" id="3.40.50.2000">
    <property type="entry name" value="Glycogen Phosphorylase B"/>
    <property type="match status" value="3"/>
</dbReference>
<name>A0A7L9J4T8_9MICO</name>
<evidence type="ECO:0000256" key="1">
    <source>
        <dbReference type="ARBA" id="ARBA00022676"/>
    </source>
</evidence>
<sequence>MKRVAYVSTDPGVPVFGSKGASVHVQAVVRELLRRGTEVHLVATRLGGDLPRGLQGVVVHELPRITGTPGREREESARRSARAAADVLARVHSDTPLDLVMERYSLWSDAAMTWARAFDVPGVLEVNSPLVDEQAQHRVLADRVGAEAMARRAFDAADSVIAVSEPVARWVLDRTDNRNVTVVPNGVDTRYIRPGLEGRPQAASHLDQRGEPRAASHLDQRGEPRAASHLDQRGEPRAASHLDQRGEPRAASHLDQRGEPWAVSHLDQRGEPRAVSHLDQRTPFVIGFVGTLKPWHGVEVLVEAFARLARTDDGTRLRLVGDGPQRVAIAAQAERLGVADRVDLVGTVAPERMPEELARMDLAVAPYPQLPDFYFSPLKLYEYLAAGLPVVASDIGPVGEVLDGGHLGLLVTPGDMTELAAALAGLRSDDALRAELGDLGRRAAVSRHDWSLVVSRILTTVPVRPPSLADDLLGRSA</sequence>
<dbReference type="PANTHER" id="PTHR12526:SF600">
    <property type="entry name" value="GLYCOSYL TRANSFERASE GROUP 1"/>
    <property type="match status" value="1"/>
</dbReference>
<dbReference type="Proteomes" id="UP000593998">
    <property type="component" value="Chromosome"/>
</dbReference>
<dbReference type="Pfam" id="PF13692">
    <property type="entry name" value="Glyco_trans_1_4"/>
    <property type="match status" value="1"/>
</dbReference>
<dbReference type="PANTHER" id="PTHR12526">
    <property type="entry name" value="GLYCOSYLTRANSFERASE"/>
    <property type="match status" value="1"/>
</dbReference>
<evidence type="ECO:0000256" key="3">
    <source>
        <dbReference type="SAM" id="MobiDB-lite"/>
    </source>
</evidence>
<feature type="region of interest" description="Disordered" evidence="3">
    <location>
        <begin position="191"/>
        <end position="259"/>
    </location>
</feature>
<dbReference type="GO" id="GO:0016757">
    <property type="term" value="F:glycosyltransferase activity"/>
    <property type="evidence" value="ECO:0007669"/>
    <property type="project" value="UniProtKB-KW"/>
</dbReference>
<keyword evidence="1" id="KW-0328">Glycosyltransferase</keyword>
<dbReference type="Pfam" id="PF13439">
    <property type="entry name" value="Glyco_transf_4"/>
    <property type="match status" value="1"/>
</dbReference>
<dbReference type="AlphaFoldDB" id="A0A7L9J4T8"/>
<dbReference type="SUPFAM" id="SSF53756">
    <property type="entry name" value="UDP-Glycosyltransferase/glycogen phosphorylase"/>
    <property type="match status" value="1"/>
</dbReference>
<evidence type="ECO:0000256" key="2">
    <source>
        <dbReference type="ARBA" id="ARBA00022679"/>
    </source>
</evidence>
<evidence type="ECO:0000313" key="5">
    <source>
        <dbReference type="EMBL" id="QOK24025.1"/>
    </source>
</evidence>
<dbReference type="RefSeq" id="WP_192911897.1">
    <property type="nucleotide sequence ID" value="NZ_CP062789.1"/>
</dbReference>
<evidence type="ECO:0000313" key="6">
    <source>
        <dbReference type="Proteomes" id="UP000593998"/>
    </source>
</evidence>